<evidence type="ECO:0000256" key="1">
    <source>
        <dbReference type="SAM" id="Phobius"/>
    </source>
</evidence>
<evidence type="ECO:0000313" key="4">
    <source>
        <dbReference type="Proteomes" id="UP000539372"/>
    </source>
</evidence>
<comment type="caution">
    <text evidence="3">The sequence shown here is derived from an EMBL/GenBank/DDBJ whole genome shotgun (WGS) entry which is preliminary data.</text>
</comment>
<dbReference type="EMBL" id="JABBNT010000004">
    <property type="protein sequence ID" value="NMM45910.1"/>
    <property type="molecule type" value="Genomic_DNA"/>
</dbReference>
<feature type="signal peptide" evidence="2">
    <location>
        <begin position="1"/>
        <end position="21"/>
    </location>
</feature>
<protein>
    <recommendedName>
        <fullName evidence="5">Neurotransmitter-gated ion-channel ligand-binding domain-containing protein</fullName>
    </recommendedName>
</protein>
<gene>
    <name evidence="3" type="ORF">HH303_15540</name>
</gene>
<feature type="transmembrane region" description="Helical" evidence="1">
    <location>
        <begin position="219"/>
        <end position="236"/>
    </location>
</feature>
<evidence type="ECO:0008006" key="5">
    <source>
        <dbReference type="Google" id="ProtNLM"/>
    </source>
</evidence>
<dbReference type="Proteomes" id="UP000539372">
    <property type="component" value="Unassembled WGS sequence"/>
</dbReference>
<proteinExistence type="predicted"/>
<feature type="transmembrane region" description="Helical" evidence="1">
    <location>
        <begin position="311"/>
        <end position="332"/>
    </location>
</feature>
<organism evidence="3 4">
    <name type="scientific">Pacificispira spongiicola</name>
    <dbReference type="NCBI Taxonomy" id="2729598"/>
    <lineage>
        <taxon>Bacteria</taxon>
        <taxon>Pseudomonadati</taxon>
        <taxon>Pseudomonadota</taxon>
        <taxon>Alphaproteobacteria</taxon>
        <taxon>Rhodospirillales</taxon>
        <taxon>Rhodospirillaceae</taxon>
        <taxon>Pacificispira</taxon>
    </lineage>
</organism>
<keyword evidence="1" id="KW-0812">Transmembrane</keyword>
<dbReference type="GO" id="GO:0016020">
    <property type="term" value="C:membrane"/>
    <property type="evidence" value="ECO:0007669"/>
    <property type="project" value="InterPro"/>
</dbReference>
<keyword evidence="4" id="KW-1185">Reference proteome</keyword>
<dbReference type="RefSeq" id="WP_169626284.1">
    <property type="nucleotide sequence ID" value="NZ_JABBNT010000004.1"/>
</dbReference>
<dbReference type="SUPFAM" id="SSF63712">
    <property type="entry name" value="Nicotinic receptor ligand binding domain-like"/>
    <property type="match status" value="1"/>
</dbReference>
<name>A0A7Y0E294_9PROT</name>
<accession>A0A7Y0E294</accession>
<sequence>MNAAILLIVLGVSAVASSHWASARPYYEPLWNEAETYTEEHGGPDEVEVGMFVSSIYDLDFYDGTFKTIFWVWFIYDDPDYNPLDAIEVTNARSYEVLESYGHGREDGRHYIAAKMQVTINQPWDVSDFPFDNQRLEIILESVGKDATQLVFKVDDKNSIISRDLWLSGWTTLPIESSHAIYQYNSTFGEESTDVISFPRLEFAIPMERNNPKLFFEAYIGYLIAFLMCGAIWITIPFGMADYRIGMTLASLFAAIGNKNVLESNYPPSPTIGLSDQIEVITFLLITVSLFLSVGCERLHISGHQKIAHRLNLYGFPAMLLLYIGLLSFFVLRAANL</sequence>
<feature type="chain" id="PRO_5031574924" description="Neurotransmitter-gated ion-channel ligand-binding domain-containing protein" evidence="2">
    <location>
        <begin position="22"/>
        <end position="337"/>
    </location>
</feature>
<keyword evidence="2" id="KW-0732">Signal</keyword>
<dbReference type="AlphaFoldDB" id="A0A7Y0E294"/>
<dbReference type="Gene3D" id="2.70.170.10">
    <property type="entry name" value="Neurotransmitter-gated ion-channel ligand-binding domain"/>
    <property type="match status" value="1"/>
</dbReference>
<reference evidence="3 4" key="1">
    <citation type="submission" date="2020-04" db="EMBL/GenBank/DDBJ databases">
        <title>Rhodospirillaceae bacterium KN72 isolated from deep sea.</title>
        <authorList>
            <person name="Zhang D.-C."/>
        </authorList>
    </citation>
    <scope>NUCLEOTIDE SEQUENCE [LARGE SCALE GENOMIC DNA]</scope>
    <source>
        <strain evidence="3 4">KN72</strain>
    </source>
</reference>
<evidence type="ECO:0000313" key="3">
    <source>
        <dbReference type="EMBL" id="NMM45910.1"/>
    </source>
</evidence>
<feature type="transmembrane region" description="Helical" evidence="1">
    <location>
        <begin position="281"/>
        <end position="299"/>
    </location>
</feature>
<evidence type="ECO:0000256" key="2">
    <source>
        <dbReference type="SAM" id="SignalP"/>
    </source>
</evidence>
<dbReference type="GO" id="GO:0005230">
    <property type="term" value="F:extracellular ligand-gated monoatomic ion channel activity"/>
    <property type="evidence" value="ECO:0007669"/>
    <property type="project" value="InterPro"/>
</dbReference>
<keyword evidence="1" id="KW-1133">Transmembrane helix</keyword>
<dbReference type="InterPro" id="IPR036734">
    <property type="entry name" value="Neur_chan_lig-bd_sf"/>
</dbReference>
<keyword evidence="1" id="KW-0472">Membrane</keyword>